<proteinExistence type="predicted"/>
<protein>
    <submittedName>
        <fullName evidence="1">Uncharacterized protein</fullName>
    </submittedName>
</protein>
<dbReference type="AlphaFoldDB" id="A0A8J4XVE7"/>
<accession>A0A8J4XVE7</accession>
<evidence type="ECO:0000313" key="2">
    <source>
        <dbReference type="Proteomes" id="UP000770661"/>
    </source>
</evidence>
<evidence type="ECO:0000313" key="1">
    <source>
        <dbReference type="EMBL" id="KAG0712631.1"/>
    </source>
</evidence>
<keyword evidence="2" id="KW-1185">Reference proteome</keyword>
<sequence>MLHEGETLEAPGQTCCNPPQPYEVTLPGDAEPTGGCGATKWSWWCLVALACRHEPLRTRNPTDYQGKQRLQDTQRAQRNLLMEWCNSTAGSVPWQGLTCSYPPQRGPNK</sequence>
<reference evidence="1" key="1">
    <citation type="submission" date="2020-07" db="EMBL/GenBank/DDBJ databases">
        <title>The High-quality genome of the commercially important snow crab, Chionoecetes opilio.</title>
        <authorList>
            <person name="Jeong J.-H."/>
            <person name="Ryu S."/>
        </authorList>
    </citation>
    <scope>NUCLEOTIDE SEQUENCE</scope>
    <source>
        <strain evidence="1">MADBK_172401_WGS</strain>
        <tissue evidence="1">Digestive gland</tissue>
    </source>
</reference>
<organism evidence="1 2">
    <name type="scientific">Chionoecetes opilio</name>
    <name type="common">Atlantic snow crab</name>
    <name type="synonym">Cancer opilio</name>
    <dbReference type="NCBI Taxonomy" id="41210"/>
    <lineage>
        <taxon>Eukaryota</taxon>
        <taxon>Metazoa</taxon>
        <taxon>Ecdysozoa</taxon>
        <taxon>Arthropoda</taxon>
        <taxon>Crustacea</taxon>
        <taxon>Multicrustacea</taxon>
        <taxon>Malacostraca</taxon>
        <taxon>Eumalacostraca</taxon>
        <taxon>Eucarida</taxon>
        <taxon>Decapoda</taxon>
        <taxon>Pleocyemata</taxon>
        <taxon>Brachyura</taxon>
        <taxon>Eubrachyura</taxon>
        <taxon>Majoidea</taxon>
        <taxon>Majidae</taxon>
        <taxon>Chionoecetes</taxon>
    </lineage>
</organism>
<comment type="caution">
    <text evidence="1">The sequence shown here is derived from an EMBL/GenBank/DDBJ whole genome shotgun (WGS) entry which is preliminary data.</text>
</comment>
<gene>
    <name evidence="1" type="ORF">GWK47_018058</name>
</gene>
<dbReference type="Proteomes" id="UP000770661">
    <property type="component" value="Unassembled WGS sequence"/>
</dbReference>
<dbReference type="EMBL" id="JACEEZ010022251">
    <property type="protein sequence ID" value="KAG0712631.1"/>
    <property type="molecule type" value="Genomic_DNA"/>
</dbReference>
<name>A0A8J4XVE7_CHIOP</name>